<dbReference type="RefSeq" id="WP_355083182.1">
    <property type="nucleotide sequence ID" value="NZ_JBEXKW010000001.1"/>
</dbReference>
<evidence type="ECO:0000259" key="2">
    <source>
        <dbReference type="Pfam" id="PF09995"/>
    </source>
</evidence>
<sequence length="287" mass="32128">MTRPFRAAASTPSTRAGTDDFDITRHIDGSAAFFGAAANVIMQLSSPAVGYGVLESPVDSGKIMLHPIKRTRTTLTYLAVAMLGTEDERAAYRAAIDTSHRGVRSGPDSPVKYNAFDPTLQLWVAACLYWGARDLYERMHGPMDEAAADGFYHHAERLGSTLQMPSGLWPADRAAFDRYWTENLARTSIAPPVRAMLDDIVDLRMFPRPVNLAFGRFHRWMTAGMLPAHLRDQMGMPWSDRDDRNLARLLTTVGAIEDRVPQTLKTLPVTAFLWDLRLRRRLGLRLV</sequence>
<evidence type="ECO:0000256" key="1">
    <source>
        <dbReference type="SAM" id="MobiDB-lite"/>
    </source>
</evidence>
<dbReference type="PANTHER" id="PTHR36151:SF3">
    <property type="entry name" value="ER-BOUND OXYGENASE MPAB_MPAB'_RUBBER OXYGENASE CATALYTIC DOMAIN-CONTAINING PROTEIN"/>
    <property type="match status" value="1"/>
</dbReference>
<feature type="domain" description="ER-bound oxygenase mpaB/mpaB'/Rubber oxygenase catalytic" evidence="2">
    <location>
        <begin position="25"/>
        <end position="254"/>
    </location>
</feature>
<accession>A0ABV3FUM4</accession>
<evidence type="ECO:0000313" key="3">
    <source>
        <dbReference type="EMBL" id="MEV0709122.1"/>
    </source>
</evidence>
<organism evidence="3 4">
    <name type="scientific">Nocardia aurea</name>
    <dbReference type="NCBI Taxonomy" id="2144174"/>
    <lineage>
        <taxon>Bacteria</taxon>
        <taxon>Bacillati</taxon>
        <taxon>Actinomycetota</taxon>
        <taxon>Actinomycetes</taxon>
        <taxon>Mycobacteriales</taxon>
        <taxon>Nocardiaceae</taxon>
        <taxon>Nocardia</taxon>
    </lineage>
</organism>
<dbReference type="InterPro" id="IPR018713">
    <property type="entry name" value="MPAB/Lcp_cat_dom"/>
</dbReference>
<feature type="region of interest" description="Disordered" evidence="1">
    <location>
        <begin position="1"/>
        <end position="21"/>
    </location>
</feature>
<dbReference type="Proteomes" id="UP001551695">
    <property type="component" value="Unassembled WGS sequence"/>
</dbReference>
<dbReference type="EMBL" id="JBFAKC010000006">
    <property type="protein sequence ID" value="MEV0709122.1"/>
    <property type="molecule type" value="Genomic_DNA"/>
</dbReference>
<dbReference type="Pfam" id="PF09995">
    <property type="entry name" value="MPAB_Lcp_cat"/>
    <property type="match status" value="1"/>
</dbReference>
<protein>
    <submittedName>
        <fullName evidence="3">Oxygenase MpaB family protein</fullName>
    </submittedName>
</protein>
<keyword evidence="4" id="KW-1185">Reference proteome</keyword>
<evidence type="ECO:0000313" key="4">
    <source>
        <dbReference type="Proteomes" id="UP001551695"/>
    </source>
</evidence>
<comment type="caution">
    <text evidence="3">The sequence shown here is derived from an EMBL/GenBank/DDBJ whole genome shotgun (WGS) entry which is preliminary data.</text>
</comment>
<name>A0ABV3FUM4_9NOCA</name>
<reference evidence="3 4" key="1">
    <citation type="submission" date="2024-06" db="EMBL/GenBank/DDBJ databases">
        <title>The Natural Products Discovery Center: Release of the First 8490 Sequenced Strains for Exploring Actinobacteria Biosynthetic Diversity.</title>
        <authorList>
            <person name="Kalkreuter E."/>
            <person name="Kautsar S.A."/>
            <person name="Yang D."/>
            <person name="Bader C.D."/>
            <person name="Teijaro C.N."/>
            <person name="Fluegel L."/>
            <person name="Davis C.M."/>
            <person name="Simpson J.R."/>
            <person name="Lauterbach L."/>
            <person name="Steele A.D."/>
            <person name="Gui C."/>
            <person name="Meng S."/>
            <person name="Li G."/>
            <person name="Viehrig K."/>
            <person name="Ye F."/>
            <person name="Su P."/>
            <person name="Kiefer A.F."/>
            <person name="Nichols A."/>
            <person name="Cepeda A.J."/>
            <person name="Yan W."/>
            <person name="Fan B."/>
            <person name="Jiang Y."/>
            <person name="Adhikari A."/>
            <person name="Zheng C.-J."/>
            <person name="Schuster L."/>
            <person name="Cowan T.M."/>
            <person name="Smanski M.J."/>
            <person name="Chevrette M.G."/>
            <person name="De Carvalho L.P.S."/>
            <person name="Shen B."/>
        </authorList>
    </citation>
    <scope>NUCLEOTIDE SEQUENCE [LARGE SCALE GENOMIC DNA]</scope>
    <source>
        <strain evidence="3 4">NPDC050403</strain>
    </source>
</reference>
<dbReference type="PANTHER" id="PTHR36151">
    <property type="entry name" value="BLR2777 PROTEIN"/>
    <property type="match status" value="1"/>
</dbReference>
<gene>
    <name evidence="3" type="ORF">AB0I48_16305</name>
</gene>
<proteinExistence type="predicted"/>